<dbReference type="GO" id="GO:0006897">
    <property type="term" value="P:endocytosis"/>
    <property type="evidence" value="ECO:0000318"/>
    <property type="project" value="GO_Central"/>
</dbReference>
<reference evidence="7" key="4">
    <citation type="submission" date="2025-09" db="UniProtKB">
        <authorList>
            <consortium name="Ensembl"/>
        </authorList>
    </citation>
    <scope>IDENTIFICATION</scope>
</reference>
<dbReference type="CDD" id="cd09913">
    <property type="entry name" value="EHD"/>
    <property type="match status" value="1"/>
</dbReference>
<evidence type="ECO:0000313" key="8">
    <source>
        <dbReference type="Proteomes" id="UP000008144"/>
    </source>
</evidence>
<organism evidence="7 8">
    <name type="scientific">Ciona intestinalis</name>
    <name type="common">Transparent sea squirt</name>
    <name type="synonym">Ascidia intestinalis</name>
    <dbReference type="NCBI Taxonomy" id="7719"/>
    <lineage>
        <taxon>Eukaryota</taxon>
        <taxon>Metazoa</taxon>
        <taxon>Chordata</taxon>
        <taxon>Tunicata</taxon>
        <taxon>Ascidiacea</taxon>
        <taxon>Phlebobranchia</taxon>
        <taxon>Cionidae</taxon>
        <taxon>Ciona</taxon>
    </lineage>
</organism>
<protein>
    <submittedName>
        <fullName evidence="7">Sarcalumenin-like</fullName>
    </submittedName>
</protein>
<evidence type="ECO:0000256" key="2">
    <source>
        <dbReference type="ARBA" id="ARBA00004481"/>
    </source>
</evidence>
<keyword evidence="8" id="KW-1185">Reference proteome</keyword>
<dbReference type="OMA" id="HAILVRN"/>
<evidence type="ECO:0000313" key="7">
    <source>
        <dbReference type="Ensembl" id="ENSCINP00000010754.3"/>
    </source>
</evidence>
<sequence>MKLCGQFVTYTLFTILEQVYGRNGREYDSSKASARNRDTLGLRPRDLIHKTLRFETPRAPHEKLVLEQLVKIYKRDIKPMEDAYNYNYLPIRTDVTVGQIQSKPIILFLGPWSTGKTSMINYFLDTDILRVGAEPTTSEFTVVGYETSIKNTEGAVLVSDKMKEFSPLEKYGQGFIEKFGGIGLPHPLLKKVTFVDTPGIIENRKQQERGYPFNKVMQWFIDHAALIFVVFDPTKLDVGSELETLFQQLKGKESQIRIILNKADSIASQELMRVYGALFWSLAPLINVTEPPRVYTGSYWPYEYKLNTNSDLFKQEEVSVLQDLNDIIENRLENKIALIRQHAVRVRIHALLVDEYLAKFKTERSFLSNQEQVKYEILNNPKRFDIYKAVTSKHNISPFDLPDPEIYKDFFTHNPLTEFMSLEQHCGYFSGCPMDDLETAITTSLPGLLPSVNQLSKTEL</sequence>
<dbReference type="InterPro" id="IPR045063">
    <property type="entry name" value="Dynamin_N"/>
</dbReference>
<dbReference type="SUPFAM" id="SSF52540">
    <property type="entry name" value="P-loop containing nucleoside triphosphate hydrolases"/>
    <property type="match status" value="1"/>
</dbReference>
<evidence type="ECO:0000256" key="4">
    <source>
        <dbReference type="ARBA" id="ARBA00022753"/>
    </source>
</evidence>
<name>F6YHR6_CIOIN</name>
<dbReference type="GO" id="GO:0016197">
    <property type="term" value="P:endosomal transport"/>
    <property type="evidence" value="ECO:0000318"/>
    <property type="project" value="GO_Central"/>
</dbReference>
<dbReference type="InterPro" id="IPR040990">
    <property type="entry name" value="DUF5600"/>
</dbReference>
<feature type="domain" description="Dynamin-type G" evidence="6">
    <location>
        <begin position="100"/>
        <end position="337"/>
    </location>
</feature>
<accession>F6YHR6</accession>
<dbReference type="GeneID" id="104265388"/>
<keyword evidence="3" id="KW-1003">Cell membrane</keyword>
<dbReference type="GO" id="GO:0010008">
    <property type="term" value="C:endosome membrane"/>
    <property type="evidence" value="ECO:0007669"/>
    <property type="project" value="UniProtKB-SubCell"/>
</dbReference>
<dbReference type="InParanoid" id="F6YHR6"/>
<dbReference type="FunCoup" id="F6YHR6">
    <property type="interactions" value="1"/>
</dbReference>
<dbReference type="Gene3D" id="3.40.50.300">
    <property type="entry name" value="P-loop containing nucleotide triphosphate hydrolases"/>
    <property type="match status" value="1"/>
</dbReference>
<dbReference type="GO" id="GO:0005737">
    <property type="term" value="C:cytoplasm"/>
    <property type="evidence" value="ECO:0000318"/>
    <property type="project" value="GO_Central"/>
</dbReference>
<dbReference type="Pfam" id="PF16880">
    <property type="entry name" value="EHD_N"/>
    <property type="match status" value="1"/>
</dbReference>
<dbReference type="InterPro" id="IPR051943">
    <property type="entry name" value="TRAFAC_Dynamin-like_GTPase"/>
</dbReference>
<reference evidence="8" key="1">
    <citation type="journal article" date="2002" name="Science">
        <title>The draft genome of Ciona intestinalis: insights into chordate and vertebrate origins.</title>
        <authorList>
            <person name="Dehal P."/>
            <person name="Satou Y."/>
            <person name="Campbell R.K."/>
            <person name="Chapman J."/>
            <person name="Degnan B."/>
            <person name="De Tomaso A."/>
            <person name="Davidson B."/>
            <person name="Di Gregorio A."/>
            <person name="Gelpke M."/>
            <person name="Goodstein D.M."/>
            <person name="Harafuji N."/>
            <person name="Hastings K.E."/>
            <person name="Ho I."/>
            <person name="Hotta K."/>
            <person name="Huang W."/>
            <person name="Kawashima T."/>
            <person name="Lemaire P."/>
            <person name="Martinez D."/>
            <person name="Meinertzhagen I.A."/>
            <person name="Necula S."/>
            <person name="Nonaka M."/>
            <person name="Putnam N."/>
            <person name="Rash S."/>
            <person name="Saiga H."/>
            <person name="Satake M."/>
            <person name="Terry A."/>
            <person name="Yamada L."/>
            <person name="Wang H.G."/>
            <person name="Awazu S."/>
            <person name="Azumi K."/>
            <person name="Boore J."/>
            <person name="Branno M."/>
            <person name="Chin-Bow S."/>
            <person name="DeSantis R."/>
            <person name="Doyle S."/>
            <person name="Francino P."/>
            <person name="Keys D.N."/>
            <person name="Haga S."/>
            <person name="Hayashi H."/>
            <person name="Hino K."/>
            <person name="Imai K.S."/>
            <person name="Inaba K."/>
            <person name="Kano S."/>
            <person name="Kobayashi K."/>
            <person name="Kobayashi M."/>
            <person name="Lee B.I."/>
            <person name="Makabe K.W."/>
            <person name="Manohar C."/>
            <person name="Matassi G."/>
            <person name="Medina M."/>
            <person name="Mochizuki Y."/>
            <person name="Mount S."/>
            <person name="Morishita T."/>
            <person name="Miura S."/>
            <person name="Nakayama A."/>
            <person name="Nishizaka S."/>
            <person name="Nomoto H."/>
            <person name="Ohta F."/>
            <person name="Oishi K."/>
            <person name="Rigoutsos I."/>
            <person name="Sano M."/>
            <person name="Sasaki A."/>
            <person name="Sasakura Y."/>
            <person name="Shoguchi E."/>
            <person name="Shin-i T."/>
            <person name="Spagnuolo A."/>
            <person name="Stainier D."/>
            <person name="Suzuki M.M."/>
            <person name="Tassy O."/>
            <person name="Takatori N."/>
            <person name="Tokuoka M."/>
            <person name="Yagi K."/>
            <person name="Yoshizaki F."/>
            <person name="Wada S."/>
            <person name="Zhang C."/>
            <person name="Hyatt P.D."/>
            <person name="Larimer F."/>
            <person name="Detter C."/>
            <person name="Doggett N."/>
            <person name="Glavina T."/>
            <person name="Hawkins T."/>
            <person name="Richardson P."/>
            <person name="Lucas S."/>
            <person name="Kohara Y."/>
            <person name="Levine M."/>
            <person name="Satoh N."/>
            <person name="Rokhsar D.S."/>
        </authorList>
    </citation>
    <scope>NUCLEOTIDE SEQUENCE [LARGE SCALE GENOMIC DNA]</scope>
</reference>
<dbReference type="PANTHER" id="PTHR43681">
    <property type="entry name" value="TRANSMEMBRANE GTPASE FZO"/>
    <property type="match status" value="1"/>
</dbReference>
<dbReference type="RefSeq" id="XP_009857606.1">
    <property type="nucleotide sequence ID" value="XM_009859304.3"/>
</dbReference>
<dbReference type="InterPro" id="IPR027417">
    <property type="entry name" value="P-loop_NTPase"/>
</dbReference>
<dbReference type="Gene3D" id="1.10.268.20">
    <property type="match status" value="1"/>
</dbReference>
<dbReference type="EMBL" id="EAAA01001429">
    <property type="status" value="NOT_ANNOTATED_CDS"/>
    <property type="molecule type" value="Genomic_DNA"/>
</dbReference>
<keyword evidence="5" id="KW-0472">Membrane</keyword>
<dbReference type="GO" id="GO:0005886">
    <property type="term" value="C:plasma membrane"/>
    <property type="evidence" value="ECO:0000318"/>
    <property type="project" value="GO_Central"/>
</dbReference>
<dbReference type="GO" id="GO:0005525">
    <property type="term" value="F:GTP binding"/>
    <property type="evidence" value="ECO:0007669"/>
    <property type="project" value="InterPro"/>
</dbReference>
<gene>
    <name evidence="7" type="primary">LOC104265388</name>
</gene>
<dbReference type="STRING" id="7719.ENSCINP00000010754"/>
<evidence type="ECO:0000256" key="3">
    <source>
        <dbReference type="ARBA" id="ARBA00022475"/>
    </source>
</evidence>
<dbReference type="Ensembl" id="ENSCINT00000010754.3">
    <property type="protein sequence ID" value="ENSCINP00000010754.3"/>
    <property type="gene ID" value="ENSCING00000005231.3"/>
</dbReference>
<dbReference type="InterPro" id="IPR030381">
    <property type="entry name" value="G_DYNAMIN_dom"/>
</dbReference>
<keyword evidence="4" id="KW-0967">Endosome</keyword>
<evidence type="ECO:0000256" key="5">
    <source>
        <dbReference type="ARBA" id="ARBA00023136"/>
    </source>
</evidence>
<accession>A0A1W3JFS6</accession>
<evidence type="ECO:0000256" key="1">
    <source>
        <dbReference type="ARBA" id="ARBA00004413"/>
    </source>
</evidence>
<evidence type="ECO:0000259" key="6">
    <source>
        <dbReference type="PROSITE" id="PS51718"/>
    </source>
</evidence>
<dbReference type="PANTHER" id="PTHR43681:SF1">
    <property type="entry name" value="SARCALUMENIN"/>
    <property type="match status" value="1"/>
</dbReference>
<dbReference type="GO" id="GO:0030674">
    <property type="term" value="F:protein-macromolecule adaptor activity"/>
    <property type="evidence" value="ECO:0000318"/>
    <property type="project" value="GO_Central"/>
</dbReference>
<dbReference type="PROSITE" id="PS51718">
    <property type="entry name" value="G_DYNAMIN_2"/>
    <property type="match status" value="1"/>
</dbReference>
<dbReference type="Pfam" id="PF00350">
    <property type="entry name" value="Dynamin_N"/>
    <property type="match status" value="1"/>
</dbReference>
<proteinExistence type="predicted"/>
<comment type="subcellular location">
    <subcellularLocation>
        <location evidence="1">Cell membrane</location>
        <topology evidence="1">Peripheral membrane protein</topology>
        <orientation evidence="1">Cytoplasmic side</orientation>
    </subcellularLocation>
    <subcellularLocation>
        <location evidence="2">Endosome membrane</location>
        <topology evidence="2">Peripheral membrane protein</topology>
    </subcellularLocation>
</comment>
<dbReference type="GeneTree" id="ENSGT00940000157834"/>
<dbReference type="AlphaFoldDB" id="F6YHR6"/>
<reference evidence="7" key="2">
    <citation type="journal article" date="2008" name="Genome Biol.">
        <title>Improved genome assembly and evidence-based global gene model set for the chordate Ciona intestinalis: new insight into intron and operon populations.</title>
        <authorList>
            <person name="Satou Y."/>
            <person name="Mineta K."/>
            <person name="Ogasawara M."/>
            <person name="Sasakura Y."/>
            <person name="Shoguchi E."/>
            <person name="Ueno K."/>
            <person name="Yamada L."/>
            <person name="Matsumoto J."/>
            <person name="Wasserscheid J."/>
            <person name="Dewar K."/>
            <person name="Wiley G.B."/>
            <person name="Macmil S.L."/>
            <person name="Roe B.A."/>
            <person name="Zeller R.W."/>
            <person name="Hastings K.E."/>
            <person name="Lemaire P."/>
            <person name="Lindquist E."/>
            <person name="Endo T."/>
            <person name="Hotta K."/>
            <person name="Inaba K."/>
        </authorList>
    </citation>
    <scope>NUCLEOTIDE SEQUENCE [LARGE SCALE GENOMIC DNA]</scope>
    <source>
        <strain evidence="7">wild type</strain>
    </source>
</reference>
<dbReference type="KEGG" id="cin:104265388"/>
<dbReference type="OrthoDB" id="422720at2759"/>
<reference evidence="7" key="3">
    <citation type="submission" date="2025-08" db="UniProtKB">
        <authorList>
            <consortium name="Ensembl"/>
        </authorList>
    </citation>
    <scope>IDENTIFICATION</scope>
</reference>
<dbReference type="InterPro" id="IPR031692">
    <property type="entry name" value="EHD_N"/>
</dbReference>
<dbReference type="Proteomes" id="UP000008144">
    <property type="component" value="Chromosome 2"/>
</dbReference>
<dbReference type="Pfam" id="PF18150">
    <property type="entry name" value="DUF5600"/>
    <property type="match status" value="1"/>
</dbReference>